<evidence type="ECO:0000256" key="7">
    <source>
        <dbReference type="ARBA" id="ARBA00048126"/>
    </source>
</evidence>
<dbReference type="SUPFAM" id="SSF52283">
    <property type="entry name" value="Formate/glycerate dehydrogenase catalytic domain-like"/>
    <property type="match status" value="1"/>
</dbReference>
<dbReference type="InterPro" id="IPR006140">
    <property type="entry name" value="D-isomer_DH_NAD-bd"/>
</dbReference>
<evidence type="ECO:0000256" key="9">
    <source>
        <dbReference type="RuleBase" id="RU363003"/>
    </source>
</evidence>
<dbReference type="SUPFAM" id="SSF55021">
    <property type="entry name" value="ACT-like"/>
    <property type="match status" value="1"/>
</dbReference>
<dbReference type="Pfam" id="PF02826">
    <property type="entry name" value="2-Hacid_dh_C"/>
    <property type="match status" value="1"/>
</dbReference>
<feature type="domain" description="ACT" evidence="10">
    <location>
        <begin position="457"/>
        <end position="530"/>
    </location>
</feature>
<name>A0A932FXS6_UNCTE</name>
<dbReference type="InterPro" id="IPR036291">
    <property type="entry name" value="NAD(P)-bd_dom_sf"/>
</dbReference>
<dbReference type="SUPFAM" id="SSF51735">
    <property type="entry name" value="NAD(P)-binding Rossmann-fold domains"/>
    <property type="match status" value="1"/>
</dbReference>
<dbReference type="FunFam" id="3.40.50.720:FF:000021">
    <property type="entry name" value="D-3-phosphoglycerate dehydrogenase"/>
    <property type="match status" value="1"/>
</dbReference>
<comment type="catalytic activity">
    <reaction evidence="7">
        <text>(R)-2-hydroxyglutarate + NAD(+) = 2-oxoglutarate + NADH + H(+)</text>
        <dbReference type="Rhea" id="RHEA:49612"/>
        <dbReference type="ChEBI" id="CHEBI:15378"/>
        <dbReference type="ChEBI" id="CHEBI:15801"/>
        <dbReference type="ChEBI" id="CHEBI:16810"/>
        <dbReference type="ChEBI" id="CHEBI:57540"/>
        <dbReference type="ChEBI" id="CHEBI:57945"/>
        <dbReference type="EC" id="1.1.1.399"/>
    </reaction>
</comment>
<dbReference type="Gene3D" id="3.30.70.260">
    <property type="match status" value="1"/>
</dbReference>
<dbReference type="Pfam" id="PF00389">
    <property type="entry name" value="2-Hacid_dh"/>
    <property type="match status" value="1"/>
</dbReference>
<evidence type="ECO:0000256" key="8">
    <source>
        <dbReference type="ARBA" id="ARBA00048731"/>
    </source>
</evidence>
<dbReference type="InterPro" id="IPR002912">
    <property type="entry name" value="ACT_dom"/>
</dbReference>
<dbReference type="EMBL" id="JACPRF010000411">
    <property type="protein sequence ID" value="MBI2877888.1"/>
    <property type="molecule type" value="Genomic_DNA"/>
</dbReference>
<dbReference type="GO" id="GO:0051287">
    <property type="term" value="F:NAD binding"/>
    <property type="evidence" value="ECO:0007669"/>
    <property type="project" value="UniProtKB-UniRule"/>
</dbReference>
<dbReference type="CDD" id="cd04902">
    <property type="entry name" value="ACT_3PGDH-xct"/>
    <property type="match status" value="1"/>
</dbReference>
<dbReference type="PROSITE" id="PS00065">
    <property type="entry name" value="D_2_HYDROXYACID_DH_1"/>
    <property type="match status" value="1"/>
</dbReference>
<sequence length="530" mass="57274">MTQAKVLVADKLSPKGIEILRAADGLQVEVKTGLTPDELIAEIPSYRGLIVRSTTQVTANVLEAAANLKLVGRAGIGTDNIDVEVASKRGIIVMNAPEGNSVTAAEHTIALMLSLSRKIPQATASMKAGQWEKNKFMGVEVCHKTLGVIGLGRIGRLVAKRAQALGMTTIGHDPYISSEAAEALGVPLVELDELVRRSDYITVHTPKTDATTYLIGEPEFEKMKKGVRILNCARGGIFDERALYQALASGKVAGAALDVFEQEPPRDNPLIGLDSVICTPHLGASTEEAQDNVAIEMAEQVVSFFQKGEIRNAVNVPTLSAELLQKMEPYLGLMEKLGRLTAQLVEGGLRQVRISYSGEVSSHDIRYLTVVFLKGLLEHFLREGVNLVNALILARERGIRVVENITSETEDYASLIQVETVTDKEEGQLAGTLYGRKDARLVRINGYPVEVVLSGHLLIFSNKDLPGVVGRVGTILGSSQINIAEMHLGRKDSGGTATAIVSVDSQVPESVLQEIRALPQIFYVRTANCR</sequence>
<dbReference type="InterPro" id="IPR045626">
    <property type="entry name" value="PGDH_ASB_dom"/>
</dbReference>
<dbReference type="Pfam" id="PF19304">
    <property type="entry name" value="PGDH_inter"/>
    <property type="match status" value="1"/>
</dbReference>
<dbReference type="FunFam" id="3.30.70.260:FF:000008">
    <property type="entry name" value="D-3-phosphoglycerate dehydrogenase, chloroplastic"/>
    <property type="match status" value="1"/>
</dbReference>
<dbReference type="Gene3D" id="3.40.50.720">
    <property type="entry name" value="NAD(P)-binding Rossmann-like Domain"/>
    <property type="match status" value="2"/>
</dbReference>
<keyword evidence="9" id="KW-0028">Amino-acid biosynthesis</keyword>
<evidence type="ECO:0000256" key="3">
    <source>
        <dbReference type="ARBA" id="ARBA00005854"/>
    </source>
</evidence>
<dbReference type="InterPro" id="IPR045865">
    <property type="entry name" value="ACT-like_dom_sf"/>
</dbReference>
<dbReference type="GO" id="GO:0006564">
    <property type="term" value="P:L-serine biosynthetic process"/>
    <property type="evidence" value="ECO:0007669"/>
    <property type="project" value="UniProtKB-UniRule"/>
</dbReference>
<comment type="pathway">
    <text evidence="2 9">Amino-acid biosynthesis; L-serine biosynthesis; L-serine from 3-phospho-D-glycerate: step 1/3.</text>
</comment>
<dbReference type="PROSITE" id="PS51671">
    <property type="entry name" value="ACT"/>
    <property type="match status" value="1"/>
</dbReference>
<evidence type="ECO:0000313" key="12">
    <source>
        <dbReference type="Proteomes" id="UP000769766"/>
    </source>
</evidence>
<keyword evidence="9" id="KW-0718">Serine biosynthesis</keyword>
<evidence type="ECO:0000256" key="2">
    <source>
        <dbReference type="ARBA" id="ARBA00005216"/>
    </source>
</evidence>
<dbReference type="PANTHER" id="PTHR42938">
    <property type="entry name" value="FORMATE DEHYDROGENASE 1"/>
    <property type="match status" value="1"/>
</dbReference>
<keyword evidence="6 9" id="KW-0520">NAD</keyword>
<comment type="catalytic activity">
    <reaction evidence="8 9">
        <text>(2R)-3-phosphoglycerate + NAD(+) = 3-phosphooxypyruvate + NADH + H(+)</text>
        <dbReference type="Rhea" id="RHEA:12641"/>
        <dbReference type="ChEBI" id="CHEBI:15378"/>
        <dbReference type="ChEBI" id="CHEBI:18110"/>
        <dbReference type="ChEBI" id="CHEBI:57540"/>
        <dbReference type="ChEBI" id="CHEBI:57945"/>
        <dbReference type="ChEBI" id="CHEBI:58272"/>
        <dbReference type="EC" id="1.1.1.95"/>
    </reaction>
</comment>
<dbReference type="NCBIfam" id="TIGR01327">
    <property type="entry name" value="PGDH"/>
    <property type="match status" value="1"/>
</dbReference>
<keyword evidence="5 9" id="KW-0560">Oxidoreductase</keyword>
<dbReference type="AlphaFoldDB" id="A0A932FXS6"/>
<evidence type="ECO:0000256" key="1">
    <source>
        <dbReference type="ARBA" id="ARBA00003800"/>
    </source>
</evidence>
<protein>
    <recommendedName>
        <fullName evidence="4 9">D-3-phosphoglycerate dehydrogenase</fullName>
        <ecNumber evidence="9">1.1.1.95</ecNumber>
    </recommendedName>
</protein>
<dbReference type="Pfam" id="PF01842">
    <property type="entry name" value="ACT"/>
    <property type="match status" value="1"/>
</dbReference>
<gene>
    <name evidence="11" type="ORF">HYY20_13515</name>
</gene>
<comment type="similarity">
    <text evidence="3 9">Belongs to the D-isomer specific 2-hydroxyacid dehydrogenase family.</text>
</comment>
<dbReference type="Gene3D" id="3.30.1330.90">
    <property type="entry name" value="D-3-phosphoglycerate dehydrogenase, domain 3"/>
    <property type="match status" value="1"/>
</dbReference>
<reference evidence="11" key="1">
    <citation type="submission" date="2020-07" db="EMBL/GenBank/DDBJ databases">
        <title>Huge and variable diversity of episymbiotic CPR bacteria and DPANN archaea in groundwater ecosystems.</title>
        <authorList>
            <person name="He C.Y."/>
            <person name="Keren R."/>
            <person name="Whittaker M."/>
            <person name="Farag I.F."/>
            <person name="Doudna J."/>
            <person name="Cate J.H.D."/>
            <person name="Banfield J.F."/>
        </authorList>
    </citation>
    <scope>NUCLEOTIDE SEQUENCE</scope>
    <source>
        <strain evidence="11">NC_groundwater_672_Ag_B-0.1um_62_36</strain>
    </source>
</reference>
<organism evidence="11 12">
    <name type="scientific">Tectimicrobiota bacterium</name>
    <dbReference type="NCBI Taxonomy" id="2528274"/>
    <lineage>
        <taxon>Bacteria</taxon>
        <taxon>Pseudomonadati</taxon>
        <taxon>Nitrospinota/Tectimicrobiota group</taxon>
        <taxon>Candidatus Tectimicrobiota</taxon>
    </lineage>
</organism>
<evidence type="ECO:0000256" key="5">
    <source>
        <dbReference type="ARBA" id="ARBA00023002"/>
    </source>
</evidence>
<accession>A0A932FXS6</accession>
<evidence type="ECO:0000256" key="6">
    <source>
        <dbReference type="ARBA" id="ARBA00023027"/>
    </source>
</evidence>
<dbReference type="InterPro" id="IPR029752">
    <property type="entry name" value="D-isomer_DH_CS1"/>
</dbReference>
<dbReference type="PANTHER" id="PTHR42938:SF47">
    <property type="entry name" value="HYDROXYPYRUVATE REDUCTASE"/>
    <property type="match status" value="1"/>
</dbReference>
<dbReference type="EC" id="1.1.1.95" evidence="9"/>
<dbReference type="CDD" id="cd12173">
    <property type="entry name" value="PGDH_4"/>
    <property type="match status" value="1"/>
</dbReference>
<comment type="caution">
    <text evidence="11">The sequence shown here is derived from an EMBL/GenBank/DDBJ whole genome shotgun (WGS) entry which is preliminary data.</text>
</comment>
<evidence type="ECO:0000256" key="4">
    <source>
        <dbReference type="ARBA" id="ARBA00021582"/>
    </source>
</evidence>
<proteinExistence type="inferred from homology"/>
<evidence type="ECO:0000313" key="11">
    <source>
        <dbReference type="EMBL" id="MBI2877888.1"/>
    </source>
</evidence>
<comment type="function">
    <text evidence="1">Catalyzes the reversible oxidation of 3-phospho-D-glycerate to 3-phosphonooxypyruvate, the first step of the phosphorylated L-serine biosynthesis pathway. Also catalyzes the reversible oxidation of 2-hydroxyglutarate to 2-oxoglutarate.</text>
</comment>
<dbReference type="SUPFAM" id="SSF143548">
    <property type="entry name" value="Serine metabolism enzymes domain"/>
    <property type="match status" value="1"/>
</dbReference>
<evidence type="ECO:0000259" key="10">
    <source>
        <dbReference type="PROSITE" id="PS51671"/>
    </source>
</evidence>
<dbReference type="InterPro" id="IPR029009">
    <property type="entry name" value="ASB_dom_sf"/>
</dbReference>
<dbReference type="InterPro" id="IPR006139">
    <property type="entry name" value="D-isomer_2_OHA_DH_cat_dom"/>
</dbReference>
<dbReference type="FunFam" id="3.30.1330.90:FF:000003">
    <property type="entry name" value="D-3-phosphoglycerate dehydrogenase"/>
    <property type="match status" value="1"/>
</dbReference>
<dbReference type="GO" id="GO:0004617">
    <property type="term" value="F:phosphoglycerate dehydrogenase activity"/>
    <property type="evidence" value="ECO:0007669"/>
    <property type="project" value="UniProtKB-UniRule"/>
</dbReference>
<dbReference type="InterPro" id="IPR006236">
    <property type="entry name" value="PGDH"/>
</dbReference>
<dbReference type="Proteomes" id="UP000769766">
    <property type="component" value="Unassembled WGS sequence"/>
</dbReference>